<reference evidence="1 2" key="1">
    <citation type="submission" date="2018-10" db="EMBL/GenBank/DDBJ databases">
        <title>Rhizobium etli, R. leguminosarum and a new Rhizobium genospecies from Phaseolus dumosus.</title>
        <authorList>
            <person name="Ramirez-Puebla S.T."/>
            <person name="Rogel-Hernandez M.A."/>
            <person name="Guerrero G."/>
            <person name="Ormeno-Orrillo E."/>
            <person name="Martinez-Romero J.C."/>
            <person name="Negrete-Yankelevich S."/>
            <person name="Martinez-Romero E."/>
        </authorList>
    </citation>
    <scope>NUCLEOTIDE SEQUENCE [LARGE SCALE GENOMIC DNA]</scope>
    <source>
        <strain evidence="1 2">CCGE525</strain>
    </source>
</reference>
<name>A0A387FIX5_9HYPH</name>
<gene>
    <name evidence="1" type="ORF">CCGE525_05460</name>
</gene>
<accession>A0A387FIX5</accession>
<dbReference type="RefSeq" id="WP_120703400.1">
    <property type="nucleotide sequence ID" value="NZ_CP032694.1"/>
</dbReference>
<evidence type="ECO:0000313" key="2">
    <source>
        <dbReference type="Proteomes" id="UP000282195"/>
    </source>
</evidence>
<organism evidence="1 2">
    <name type="scientific">Rhizobium jaguaris</name>
    <dbReference type="NCBI Taxonomy" id="1312183"/>
    <lineage>
        <taxon>Bacteria</taxon>
        <taxon>Pseudomonadati</taxon>
        <taxon>Pseudomonadota</taxon>
        <taxon>Alphaproteobacteria</taxon>
        <taxon>Hyphomicrobiales</taxon>
        <taxon>Rhizobiaceae</taxon>
        <taxon>Rhizobium/Agrobacterium group</taxon>
        <taxon>Rhizobium</taxon>
    </lineage>
</organism>
<protein>
    <submittedName>
        <fullName evidence="1">Uncharacterized protein</fullName>
    </submittedName>
</protein>
<keyword evidence="2" id="KW-1185">Reference proteome</keyword>
<dbReference type="KEGG" id="rjg:CCGE525_05460"/>
<proteinExistence type="predicted"/>
<dbReference type="Proteomes" id="UP000282195">
    <property type="component" value="Chromosome"/>
</dbReference>
<evidence type="ECO:0000313" key="1">
    <source>
        <dbReference type="EMBL" id="AYG58323.1"/>
    </source>
</evidence>
<dbReference type="OrthoDB" id="8226983at2"/>
<sequence length="151" mass="17493">MADRPQNPPLSLDGDVTTELARNMERDLVFVMRFMGESQYLMQSHFHDFILRELAATGVTAETHPMIHAFAERHAILLRDFVFSGVSLSRQFRVEEMEKLTRDPMIRVDVWDQLRSHITMAEAQFRGQLPELPVILESWKAPQDPSGNDRK</sequence>
<dbReference type="AlphaFoldDB" id="A0A387FIX5"/>
<dbReference type="EMBL" id="CP032694">
    <property type="protein sequence ID" value="AYG58323.1"/>
    <property type="molecule type" value="Genomic_DNA"/>
</dbReference>